<comment type="function">
    <text evidence="4">Formation of pseudouridine at positions 38, 39 and 40 in the anticodon stem and loop of transfer RNAs.</text>
</comment>
<dbReference type="CDD" id="cd02570">
    <property type="entry name" value="PseudoU_synth_EcTruA"/>
    <property type="match status" value="1"/>
</dbReference>
<feature type="binding site" evidence="4 6">
    <location>
        <position position="109"/>
    </location>
    <ligand>
        <name>substrate</name>
    </ligand>
</feature>
<dbReference type="Pfam" id="PF01416">
    <property type="entry name" value="PseudoU_synth_1"/>
    <property type="match status" value="2"/>
</dbReference>
<dbReference type="HAMAP" id="MF_00171">
    <property type="entry name" value="TruA"/>
    <property type="match status" value="1"/>
</dbReference>
<dbReference type="GO" id="GO:0160147">
    <property type="term" value="F:tRNA pseudouridine(38-40) synthase activity"/>
    <property type="evidence" value="ECO:0007669"/>
    <property type="project" value="UniProtKB-EC"/>
</dbReference>
<sequence>MRIALGIEYDGSQVCGWQRQNDVPSVQEYLEKALTVIANHPVAVQCAGRTDTGVHGTGQVVHFDTTSVRKLVAWTMGGNTHLPSFVTIRWAKEVPEEFHARFSATARRYRYIICNSQFRPAIMASGVSHYHQTIDVEKMQQAANYLLGEHDFTSFRASHCQAATPCREIKHLDITRIGDFIVVDIKANAFLHHMVRNIVGSLLKVACDEKEPQWIEWLLVQKDRALAGVTAKPGGLYLVDVDYPAQFELPVMPMGPIFLPLD</sequence>
<comment type="similarity">
    <text evidence="1 4 7">Belongs to the tRNA pseudouridine synthase TruA family.</text>
</comment>
<feature type="domain" description="Pseudouridine synthase I TruA alpha/beta" evidence="8">
    <location>
        <begin position="142"/>
        <end position="244"/>
    </location>
</feature>
<dbReference type="InterPro" id="IPR020097">
    <property type="entry name" value="PsdUridine_synth_TruA_a/b_dom"/>
</dbReference>
<keyword evidence="2 4" id="KW-0819">tRNA processing</keyword>
<reference evidence="9 10" key="1">
    <citation type="submission" date="2019-10" db="EMBL/GenBank/DDBJ databases">
        <title>Vibrio sp. nov., isolated from Coralline algae surface.</title>
        <authorList>
            <person name="Geng Y."/>
            <person name="Zhang X."/>
        </authorList>
    </citation>
    <scope>NUCLEOTIDE SEQUENCE [LARGE SCALE GENOMIC DNA]</scope>
    <source>
        <strain evidence="9 10">SM1977</strain>
    </source>
</reference>
<dbReference type="EC" id="5.4.99.12" evidence="4"/>
<dbReference type="PANTHER" id="PTHR11142:SF0">
    <property type="entry name" value="TRNA PSEUDOURIDINE SYNTHASE-LIKE 1"/>
    <property type="match status" value="1"/>
</dbReference>
<dbReference type="Gene3D" id="3.30.70.660">
    <property type="entry name" value="Pseudouridine synthase I, catalytic domain, C-terminal subdomain"/>
    <property type="match status" value="1"/>
</dbReference>
<accession>A0A5Q0TBP6</accession>
<evidence type="ECO:0000313" key="10">
    <source>
        <dbReference type="Proteomes" id="UP000348942"/>
    </source>
</evidence>
<keyword evidence="10" id="KW-1185">Reference proteome</keyword>
<evidence type="ECO:0000259" key="8">
    <source>
        <dbReference type="Pfam" id="PF01416"/>
    </source>
</evidence>
<proteinExistence type="inferred from homology"/>
<dbReference type="SUPFAM" id="SSF55120">
    <property type="entry name" value="Pseudouridine synthase"/>
    <property type="match status" value="1"/>
</dbReference>
<dbReference type="PANTHER" id="PTHR11142">
    <property type="entry name" value="PSEUDOURIDYLATE SYNTHASE"/>
    <property type="match status" value="1"/>
</dbReference>
<evidence type="ECO:0000256" key="7">
    <source>
        <dbReference type="RuleBase" id="RU003792"/>
    </source>
</evidence>
<dbReference type="InterPro" id="IPR001406">
    <property type="entry name" value="PsdUridine_synth_TruA"/>
</dbReference>
<comment type="catalytic activity">
    <reaction evidence="4 7">
        <text>uridine(38/39/40) in tRNA = pseudouridine(38/39/40) in tRNA</text>
        <dbReference type="Rhea" id="RHEA:22376"/>
        <dbReference type="Rhea" id="RHEA-COMP:10085"/>
        <dbReference type="Rhea" id="RHEA-COMP:10087"/>
        <dbReference type="ChEBI" id="CHEBI:65314"/>
        <dbReference type="ChEBI" id="CHEBI:65315"/>
        <dbReference type="EC" id="5.4.99.12"/>
    </reaction>
</comment>
<dbReference type="NCBIfam" id="TIGR00071">
    <property type="entry name" value="hisT_truA"/>
    <property type="match status" value="1"/>
</dbReference>
<keyword evidence="3 4" id="KW-0413">Isomerase</keyword>
<dbReference type="FunFam" id="3.30.70.580:FF:000001">
    <property type="entry name" value="tRNA pseudouridine synthase A"/>
    <property type="match status" value="1"/>
</dbReference>
<dbReference type="GO" id="GO:0031119">
    <property type="term" value="P:tRNA pseudouridine synthesis"/>
    <property type="evidence" value="ECO:0007669"/>
    <property type="project" value="UniProtKB-UniRule"/>
</dbReference>
<comment type="caution">
    <text evidence="4">Lacks conserved residue(s) required for the propagation of feature annotation.</text>
</comment>
<feature type="active site" description="Nucleophile" evidence="4 5">
    <location>
        <position position="51"/>
    </location>
</feature>
<evidence type="ECO:0000256" key="6">
    <source>
        <dbReference type="PIRSR" id="PIRSR001430-2"/>
    </source>
</evidence>
<dbReference type="InterPro" id="IPR020095">
    <property type="entry name" value="PsdUridine_synth_TruA_C"/>
</dbReference>
<dbReference type="InterPro" id="IPR020103">
    <property type="entry name" value="PsdUridine_synth_cat_dom_sf"/>
</dbReference>
<organism evidence="9 10">
    <name type="scientific">Vibrio algicola</name>
    <dbReference type="NCBI Taxonomy" id="2662262"/>
    <lineage>
        <taxon>Bacteria</taxon>
        <taxon>Pseudomonadati</taxon>
        <taxon>Pseudomonadota</taxon>
        <taxon>Gammaproteobacteria</taxon>
        <taxon>Vibrionales</taxon>
        <taxon>Vibrionaceae</taxon>
        <taxon>Vibrio</taxon>
    </lineage>
</organism>
<dbReference type="GO" id="GO:0003723">
    <property type="term" value="F:RNA binding"/>
    <property type="evidence" value="ECO:0007669"/>
    <property type="project" value="InterPro"/>
</dbReference>
<dbReference type="EMBL" id="CP045699">
    <property type="protein sequence ID" value="QGA64592.1"/>
    <property type="molecule type" value="Genomic_DNA"/>
</dbReference>
<name>A0A5Q0TBP6_9VIBR</name>
<evidence type="ECO:0000256" key="4">
    <source>
        <dbReference type="HAMAP-Rule" id="MF_00171"/>
    </source>
</evidence>
<gene>
    <name evidence="4 9" type="primary">truA</name>
    <name evidence="9" type="ORF">GFB47_03695</name>
</gene>
<evidence type="ECO:0000256" key="5">
    <source>
        <dbReference type="PIRSR" id="PIRSR001430-1"/>
    </source>
</evidence>
<evidence type="ECO:0000256" key="3">
    <source>
        <dbReference type="ARBA" id="ARBA00023235"/>
    </source>
</evidence>
<feature type="domain" description="Pseudouridine synthase I TruA alpha/beta" evidence="8">
    <location>
        <begin position="8"/>
        <end position="102"/>
    </location>
</feature>
<evidence type="ECO:0000256" key="1">
    <source>
        <dbReference type="ARBA" id="ARBA00009375"/>
    </source>
</evidence>
<dbReference type="AlphaFoldDB" id="A0A5Q0TBP6"/>
<dbReference type="RefSeq" id="WP_153446644.1">
    <property type="nucleotide sequence ID" value="NZ_CP045699.1"/>
</dbReference>
<dbReference type="PIRSF" id="PIRSF001430">
    <property type="entry name" value="tRNA_psdUrid_synth"/>
    <property type="match status" value="1"/>
</dbReference>
<comment type="subunit">
    <text evidence="4">Homodimer.</text>
</comment>
<evidence type="ECO:0000256" key="2">
    <source>
        <dbReference type="ARBA" id="ARBA00022694"/>
    </source>
</evidence>
<dbReference type="Gene3D" id="3.30.70.580">
    <property type="entry name" value="Pseudouridine synthase I, catalytic domain, N-terminal subdomain"/>
    <property type="match status" value="1"/>
</dbReference>
<evidence type="ECO:0000313" key="9">
    <source>
        <dbReference type="EMBL" id="QGA64592.1"/>
    </source>
</evidence>
<dbReference type="Proteomes" id="UP000348942">
    <property type="component" value="Chromosome 1"/>
</dbReference>
<dbReference type="InterPro" id="IPR020094">
    <property type="entry name" value="TruA/RsuA/RluB/E/F_N"/>
</dbReference>
<protein>
    <recommendedName>
        <fullName evidence="4">tRNA pseudouridine synthase A</fullName>
        <ecNumber evidence="4">5.4.99.12</ecNumber>
    </recommendedName>
    <alternativeName>
        <fullName evidence="4">tRNA pseudouridine(38-40) synthase</fullName>
    </alternativeName>
    <alternativeName>
        <fullName evidence="4">tRNA pseudouridylate synthase I</fullName>
    </alternativeName>
    <alternativeName>
        <fullName evidence="4">tRNA-uridine isomerase I</fullName>
    </alternativeName>
</protein>